<evidence type="ECO:0000313" key="2">
    <source>
        <dbReference type="Proteomes" id="UP001281147"/>
    </source>
</evidence>
<organism evidence="1 2">
    <name type="scientific">Vermiconidia calcicola</name>
    <dbReference type="NCBI Taxonomy" id="1690605"/>
    <lineage>
        <taxon>Eukaryota</taxon>
        <taxon>Fungi</taxon>
        <taxon>Dikarya</taxon>
        <taxon>Ascomycota</taxon>
        <taxon>Pezizomycotina</taxon>
        <taxon>Dothideomycetes</taxon>
        <taxon>Dothideomycetidae</taxon>
        <taxon>Mycosphaerellales</taxon>
        <taxon>Extremaceae</taxon>
        <taxon>Vermiconidia</taxon>
    </lineage>
</organism>
<proteinExistence type="predicted"/>
<reference evidence="1" key="1">
    <citation type="submission" date="2023-07" db="EMBL/GenBank/DDBJ databases">
        <title>Black Yeasts Isolated from many extreme environments.</title>
        <authorList>
            <person name="Coleine C."/>
            <person name="Stajich J.E."/>
            <person name="Selbmann L."/>
        </authorList>
    </citation>
    <scope>NUCLEOTIDE SEQUENCE</scope>
    <source>
        <strain evidence="1">CCFEE 5714</strain>
    </source>
</reference>
<sequence>MAYNYMHPFGYGGGGGQQNNQDQQSQQPQQPQQTQQELFPQYQRFEPFQQQQPQTAMPQLQQSQQPIWQQQPYQQSYQQQPQSNNQYQQYQQPQRAQETQQELWQQFQEFQAFKRMREHQKQQQMPMPHMQQGQQPIYQQPQQQQQTYMQNQIEEMTHAELSALHALGTESNLQDQSTDMTHAELAALLNPQSNVANTPQARAQPYAIPQQQQLGTVLMSDEEFALLHGEATLMTCEELQQSMRDAGGTARMGPPLHQPIQEEIPVLPSPQAGSDTQQQPWEVTLPRRQPRRAKRRRTPQENNTPQPNTHQTGRNRSGIMEQQQNPEMLREVPQEYRIQYPTPEHILNEGMIDLYRELVKRQNSKYQIPQRRKNGQCVKSV</sequence>
<protein>
    <submittedName>
        <fullName evidence="1">Uncharacterized protein</fullName>
    </submittedName>
</protein>
<dbReference type="Proteomes" id="UP001281147">
    <property type="component" value="Unassembled WGS sequence"/>
</dbReference>
<name>A0ACC3NTN9_9PEZI</name>
<accession>A0ACC3NTN9</accession>
<keyword evidence="2" id="KW-1185">Reference proteome</keyword>
<gene>
    <name evidence="1" type="ORF">LTR37_002643</name>
</gene>
<comment type="caution">
    <text evidence="1">The sequence shown here is derived from an EMBL/GenBank/DDBJ whole genome shotgun (WGS) entry which is preliminary data.</text>
</comment>
<dbReference type="EMBL" id="JAUTXU010000014">
    <property type="protein sequence ID" value="KAK3722210.1"/>
    <property type="molecule type" value="Genomic_DNA"/>
</dbReference>
<evidence type="ECO:0000313" key="1">
    <source>
        <dbReference type="EMBL" id="KAK3722210.1"/>
    </source>
</evidence>